<proteinExistence type="predicted"/>
<evidence type="ECO:0000313" key="3">
    <source>
        <dbReference type="EMBL" id="KYN23934.1"/>
    </source>
</evidence>
<dbReference type="Gene3D" id="3.40.50.850">
    <property type="entry name" value="Isochorismatase-like"/>
    <property type="match status" value="1"/>
</dbReference>
<dbReference type="AlphaFoldDB" id="A0A151JDU1"/>
<dbReference type="InterPro" id="IPR036380">
    <property type="entry name" value="Isochorismatase-like_sf"/>
</dbReference>
<dbReference type="InterPro" id="IPR050272">
    <property type="entry name" value="Isochorismatase-like_hydrls"/>
</dbReference>
<dbReference type="PANTHER" id="PTHR43540:SF15">
    <property type="entry name" value="BLR5631 PROTEIN"/>
    <property type="match status" value="1"/>
</dbReference>
<evidence type="ECO:0000313" key="4">
    <source>
        <dbReference type="Proteomes" id="UP000075349"/>
    </source>
</evidence>
<dbReference type="PANTHER" id="PTHR43540">
    <property type="entry name" value="PEROXYUREIDOACRYLATE/UREIDOACRYLATE AMIDOHYDROLASE-RELATED"/>
    <property type="match status" value="1"/>
</dbReference>
<dbReference type="Pfam" id="PF00857">
    <property type="entry name" value="Isochorismatase"/>
    <property type="match status" value="1"/>
</dbReference>
<dbReference type="InterPro" id="IPR000868">
    <property type="entry name" value="Isochorismatase-like_dom"/>
</dbReference>
<sequence length="174" mass="19143">MTKKALLVIDLQNDYFPHGKYPLWNTEQTLSQVKTAIARAKAQNIEVIHVQHIADPEKGIAPFFNQGTQGSEIHAEILAAAPEAAVVIKRFADSFEQTNLDELLQKQGISELLLCGMMTQNCVTHTAISKAAEKYNVAIMVDCCTTVDEMIHNIALNAIALRVPLVTMEQVLSA</sequence>
<dbReference type="SUPFAM" id="SSF52499">
    <property type="entry name" value="Isochorismatase-like hydrolases"/>
    <property type="match status" value="1"/>
</dbReference>
<comment type="caution">
    <text evidence="3">The sequence shown here is derived from an EMBL/GenBank/DDBJ whole genome shotgun (WGS) entry which is preliminary data.</text>
</comment>
<accession>A0A151JDU1</accession>
<protein>
    <submittedName>
        <fullName evidence="3">Isochorismatase</fullName>
    </submittedName>
</protein>
<dbReference type="CDD" id="cd01014">
    <property type="entry name" value="nicotinamidase_related"/>
    <property type="match status" value="1"/>
</dbReference>
<organism evidence="3 4">
    <name type="scientific">Vibrio cidicii</name>
    <dbReference type="NCBI Taxonomy" id="1763883"/>
    <lineage>
        <taxon>Bacteria</taxon>
        <taxon>Pseudomonadati</taxon>
        <taxon>Pseudomonadota</taxon>
        <taxon>Gammaproteobacteria</taxon>
        <taxon>Vibrionales</taxon>
        <taxon>Vibrionaceae</taxon>
        <taxon>Vibrio</taxon>
    </lineage>
</organism>
<evidence type="ECO:0000256" key="1">
    <source>
        <dbReference type="ARBA" id="ARBA00022801"/>
    </source>
</evidence>
<reference evidence="4" key="1">
    <citation type="submission" date="2015-12" db="EMBL/GenBank/DDBJ databases">
        <authorList>
            <person name="Tarr C.L."/>
            <person name="Gladney L.M."/>
        </authorList>
    </citation>
    <scope>NUCLEOTIDE SEQUENCE [LARGE SCALE GENOMIC DNA]</scope>
    <source>
        <strain evidence="4">2756-81</strain>
    </source>
</reference>
<keyword evidence="1" id="KW-0378">Hydrolase</keyword>
<gene>
    <name evidence="3" type="ORF">AUQ44_19115</name>
</gene>
<name>A0A151JDU1_9VIBR</name>
<dbReference type="EMBL" id="LOMK01000002">
    <property type="protein sequence ID" value="KYN23934.1"/>
    <property type="molecule type" value="Genomic_DNA"/>
</dbReference>
<dbReference type="Proteomes" id="UP000075349">
    <property type="component" value="Unassembled WGS sequence"/>
</dbReference>
<dbReference type="GO" id="GO:0016787">
    <property type="term" value="F:hydrolase activity"/>
    <property type="evidence" value="ECO:0007669"/>
    <property type="project" value="UniProtKB-KW"/>
</dbReference>
<feature type="domain" description="Isochorismatase-like" evidence="2">
    <location>
        <begin position="5"/>
        <end position="164"/>
    </location>
</feature>
<evidence type="ECO:0000259" key="2">
    <source>
        <dbReference type="Pfam" id="PF00857"/>
    </source>
</evidence>